<protein>
    <submittedName>
        <fullName evidence="2">Uncharacterized protein</fullName>
    </submittedName>
</protein>
<proteinExistence type="predicted"/>
<comment type="caution">
    <text evidence="2">The sequence shown here is derived from an EMBL/GenBank/DDBJ whole genome shotgun (WGS) entry which is preliminary data.</text>
</comment>
<sequence length="199" mass="21750">MKNTNFKKIGLLLLLSSFFNSNAQEKRTSEFRVSYGVVSTNSIINTVTDILTTPATLGAITVDNKISSGVFTISYSYALVDKLNLGLDLAYEAFVSDVISNGKIVNKQKEDDITLALKSDYNYLSKNKFRLYSGLGIGYTLIKNRTNDLSSHGLSFDNSSRFNFQITGIGFRYGGKLGISAEAGLGYKGILNAGISYQL</sequence>
<dbReference type="InterPro" id="IPR011250">
    <property type="entry name" value="OMP/PagP_B-barrel"/>
</dbReference>
<evidence type="ECO:0000313" key="2">
    <source>
        <dbReference type="EMBL" id="OWP84455.1"/>
    </source>
</evidence>
<feature type="chain" id="PRO_5013009734" evidence="1">
    <location>
        <begin position="24"/>
        <end position="199"/>
    </location>
</feature>
<gene>
    <name evidence="2" type="ORF">BWK59_05185</name>
</gene>
<dbReference type="EMBL" id="MTCZ01000034">
    <property type="protein sequence ID" value="OWP84455.1"/>
    <property type="molecule type" value="Genomic_DNA"/>
</dbReference>
<keyword evidence="1" id="KW-0732">Signal</keyword>
<evidence type="ECO:0000313" key="3">
    <source>
        <dbReference type="Proteomes" id="UP000197768"/>
    </source>
</evidence>
<feature type="signal peptide" evidence="1">
    <location>
        <begin position="1"/>
        <end position="23"/>
    </location>
</feature>
<accession>A0A246GJG8</accession>
<dbReference type="AlphaFoldDB" id="A0A246GJG8"/>
<dbReference type="SUPFAM" id="SSF56925">
    <property type="entry name" value="OMPA-like"/>
    <property type="match status" value="1"/>
</dbReference>
<organism evidence="2 3">
    <name type="scientific">Flavobacterium davisii</name>
    <dbReference type="NCBI Taxonomy" id="2906077"/>
    <lineage>
        <taxon>Bacteria</taxon>
        <taxon>Pseudomonadati</taxon>
        <taxon>Bacteroidota</taxon>
        <taxon>Flavobacteriia</taxon>
        <taxon>Flavobacteriales</taxon>
        <taxon>Flavobacteriaceae</taxon>
        <taxon>Flavobacterium</taxon>
    </lineage>
</organism>
<dbReference type="RefSeq" id="WP_088391706.1">
    <property type="nucleotide sequence ID" value="NZ_MTCZ01000034.1"/>
</dbReference>
<dbReference type="Gene3D" id="2.40.160.20">
    <property type="match status" value="1"/>
</dbReference>
<dbReference type="Proteomes" id="UP000197768">
    <property type="component" value="Unassembled WGS sequence"/>
</dbReference>
<name>A0A246GJG8_9FLAO</name>
<evidence type="ECO:0000256" key="1">
    <source>
        <dbReference type="SAM" id="SignalP"/>
    </source>
</evidence>
<reference evidence="2 3" key="1">
    <citation type="journal article" date="2017" name="Infect. Genet. Evol.">
        <title>Comparative genome analysis of fish pathogen Flavobacterium columnare reveals extensive sequence diversity within the species.</title>
        <authorList>
            <person name="Kayansamruaj P."/>
            <person name="Dong H.T."/>
            <person name="Hirono I."/>
            <person name="Kondo H."/>
            <person name="Senapin S."/>
            <person name="Rodkhum C."/>
        </authorList>
    </citation>
    <scope>NUCLEOTIDE SEQUENCE [LARGE SCALE GENOMIC DNA]</scope>
    <source>
        <strain evidence="2 3">1215</strain>
    </source>
</reference>